<organism evidence="5 6">
    <name type="scientific">Shewanella intestini</name>
    <dbReference type="NCBI Taxonomy" id="2017544"/>
    <lineage>
        <taxon>Bacteria</taxon>
        <taxon>Pseudomonadati</taxon>
        <taxon>Pseudomonadota</taxon>
        <taxon>Gammaproteobacteria</taxon>
        <taxon>Alteromonadales</taxon>
        <taxon>Shewanellaceae</taxon>
        <taxon>Shewanella</taxon>
    </lineage>
</organism>
<dbReference type="InterPro" id="IPR013702">
    <property type="entry name" value="FIST_domain_N"/>
</dbReference>
<dbReference type="Pfam" id="PF10442">
    <property type="entry name" value="FIST_C"/>
    <property type="match status" value="1"/>
</dbReference>
<dbReference type="SMART" id="SM01204">
    <property type="entry name" value="FIST_C"/>
    <property type="match status" value="1"/>
</dbReference>
<dbReference type="EMBL" id="JAAIKR010000006">
    <property type="protein sequence ID" value="MBR9728008.1"/>
    <property type="molecule type" value="Genomic_DNA"/>
</dbReference>
<evidence type="ECO:0000313" key="6">
    <source>
        <dbReference type="Proteomes" id="UP000811844"/>
    </source>
</evidence>
<proteinExistence type="predicted"/>
<dbReference type="PANTHER" id="PTHR32089:SF112">
    <property type="entry name" value="LYSOZYME-LIKE PROTEIN-RELATED"/>
    <property type="match status" value="1"/>
</dbReference>
<keyword evidence="6" id="KW-1185">Reference proteome</keyword>
<dbReference type="Pfam" id="PF08495">
    <property type="entry name" value="FIST"/>
    <property type="match status" value="1"/>
</dbReference>
<dbReference type="PANTHER" id="PTHR32089">
    <property type="entry name" value="METHYL-ACCEPTING CHEMOTAXIS PROTEIN MCPB"/>
    <property type="match status" value="1"/>
</dbReference>
<name>A0ABS5I1V1_9GAMM</name>
<evidence type="ECO:0000259" key="4">
    <source>
        <dbReference type="PROSITE" id="PS50111"/>
    </source>
</evidence>
<dbReference type="RefSeq" id="WP_153664268.1">
    <property type="nucleotide sequence ID" value="NZ_JAAIKR010000006.1"/>
</dbReference>
<dbReference type="SMART" id="SM00283">
    <property type="entry name" value="MA"/>
    <property type="match status" value="1"/>
</dbReference>
<reference evidence="5 6" key="1">
    <citation type="submission" date="2020-02" db="EMBL/GenBank/DDBJ databases">
        <title>Shewanella WXL01 sp. nov., a marine bacterium isolated from green algae in Luhuitou Fringing Reef (Northern South China Sea).</title>
        <authorList>
            <person name="Wang X."/>
        </authorList>
    </citation>
    <scope>NUCLEOTIDE SEQUENCE [LARGE SCALE GENOMIC DNA]</scope>
    <source>
        <strain evidence="5 6">MCCC 1A01895</strain>
    </source>
</reference>
<dbReference type="InterPro" id="IPR004089">
    <property type="entry name" value="MCPsignal_dom"/>
</dbReference>
<keyword evidence="2 3" id="KW-0807">Transducer</keyword>
<evidence type="ECO:0000256" key="3">
    <source>
        <dbReference type="PROSITE-ProRule" id="PRU00284"/>
    </source>
</evidence>
<dbReference type="PROSITE" id="PS50111">
    <property type="entry name" value="CHEMOTAXIS_TRANSDUC_2"/>
    <property type="match status" value="1"/>
</dbReference>
<dbReference type="SUPFAM" id="SSF58104">
    <property type="entry name" value="Methyl-accepting chemotaxis protein (MCP) signaling domain"/>
    <property type="match status" value="1"/>
</dbReference>
<gene>
    <name evidence="5" type="ORF">G3R48_08435</name>
</gene>
<dbReference type="Proteomes" id="UP000811844">
    <property type="component" value="Unassembled WGS sequence"/>
</dbReference>
<accession>A0ABS5I1V1</accession>
<dbReference type="Gene3D" id="1.10.287.950">
    <property type="entry name" value="Methyl-accepting chemotaxis protein"/>
    <property type="match status" value="1"/>
</dbReference>
<comment type="caution">
    <text evidence="5">The sequence shown here is derived from an EMBL/GenBank/DDBJ whole genome shotgun (WGS) entry which is preliminary data.</text>
</comment>
<protein>
    <recommendedName>
        <fullName evidence="4">Methyl-accepting transducer domain-containing protein</fullName>
    </recommendedName>
</protein>
<dbReference type="SMART" id="SM00897">
    <property type="entry name" value="FIST"/>
    <property type="match status" value="1"/>
</dbReference>
<dbReference type="InterPro" id="IPR019494">
    <property type="entry name" value="FIST_C"/>
</dbReference>
<evidence type="ECO:0000313" key="5">
    <source>
        <dbReference type="EMBL" id="MBR9728008.1"/>
    </source>
</evidence>
<comment type="subcellular location">
    <subcellularLocation>
        <location evidence="1">Membrane</location>
    </subcellularLocation>
</comment>
<feature type="domain" description="Methyl-accepting transducer" evidence="4">
    <location>
        <begin position="504"/>
        <end position="651"/>
    </location>
</feature>
<evidence type="ECO:0000256" key="1">
    <source>
        <dbReference type="ARBA" id="ARBA00004370"/>
    </source>
</evidence>
<dbReference type="Pfam" id="PF00015">
    <property type="entry name" value="MCPsignal"/>
    <property type="match status" value="1"/>
</dbReference>
<evidence type="ECO:0000256" key="2">
    <source>
        <dbReference type="ARBA" id="ARBA00023224"/>
    </source>
</evidence>
<sequence length="651" mass="71418">MFFKKSKAAKVNQSTTAEVLKGSSNRVADKLALTQYSLILCYLPPSLAAQDVSQLTKQLTQRCGDVITIMSSGTISGTENIYNSPDESNVVIHAFPKSMISDVSVAKISIPAHTTDKEIHRHKNSLKSSLKGVNFNFDVDLKDTFILSYFSGLNAFENQTVESILNSGNENFSTHIIGGSAGGKLDFKSAAVAHNGNFSESQLLLVAVKLHPDFGYAINKTHNFAKNRISFVVAKSDNTTRTVTHVLDDNGNLTSIVSYLCSALSCSKQELSAQLANKQFCVDIEGDVMIRSVAAVDLEKESIAFFCDMAFGETIYMVTQEDFATKSNREFDKFTNDLTAKYCQEIDTIIGIDCVLRRLQNDPKVLKQVRLNNVKSHAAFSSFGEIHGQHQNNTSVLVAIYRKQTQSPHASVKRYFVALTEVARYYLAVELNRERFIGELKTSLIDELNHYEGIVVSSTEDLLRLSELSGLIDGEQQTVSQLINELLAKGESQAQIRQDLEARVTELKNSSKQILNVMSSIDAIAEQTNLLALNAAIEAARAGEAGRGFAVVADEVRSLASKSQQDIGRSREAIDSVELSIANISKSVDILTTTSVQMEQSIESAMEQTKKIAELTSKSSQIATHGLSSAQANQNEHVRIQAQKDKLTSLL</sequence>